<feature type="binding site" evidence="8">
    <location>
        <position position="121"/>
    </location>
    <ligand>
        <name>Zn(2+)</name>
        <dbReference type="ChEBI" id="CHEBI:29105"/>
    </ligand>
</feature>
<feature type="binding site" evidence="7">
    <location>
        <position position="219"/>
    </location>
    <ligand>
        <name>substrate</name>
    </ligand>
</feature>
<evidence type="ECO:0000313" key="11">
    <source>
        <dbReference type="Proteomes" id="UP000199093"/>
    </source>
</evidence>
<dbReference type="PANTHER" id="PTHR11113">
    <property type="entry name" value="N-ACETYLGLUCOSAMINE-6-PHOSPHATE DEACETYLASE"/>
    <property type="match status" value="1"/>
</dbReference>
<dbReference type="OrthoDB" id="9776488at2"/>
<feature type="binding site" evidence="8">
    <location>
        <position position="187"/>
    </location>
    <ligand>
        <name>Zn(2+)</name>
        <dbReference type="ChEBI" id="CHEBI:29105"/>
    </ligand>
</feature>
<dbReference type="PIRSF" id="PIRSF038994">
    <property type="entry name" value="NagA"/>
    <property type="match status" value="1"/>
</dbReference>
<dbReference type="Gene3D" id="2.30.40.10">
    <property type="entry name" value="Urease, subunit C, domain 1"/>
    <property type="match status" value="1"/>
</dbReference>
<evidence type="ECO:0000256" key="1">
    <source>
        <dbReference type="ARBA" id="ARBA00010716"/>
    </source>
</evidence>
<evidence type="ECO:0000256" key="6">
    <source>
        <dbReference type="PIRSR" id="PIRSR038994-1"/>
    </source>
</evidence>
<dbReference type="RefSeq" id="WP_089845958.1">
    <property type="nucleotide sequence ID" value="NZ_FNEJ01000006.1"/>
</dbReference>
<dbReference type="InterPro" id="IPR003764">
    <property type="entry name" value="GlcNAc_6-P_deAcase"/>
</dbReference>
<dbReference type="GO" id="GO:0008448">
    <property type="term" value="F:N-acetylglucosamine-6-phosphate deacetylase activity"/>
    <property type="evidence" value="ECO:0007669"/>
    <property type="project" value="InterPro"/>
</dbReference>
<evidence type="ECO:0000256" key="3">
    <source>
        <dbReference type="ARBA" id="ARBA00022801"/>
    </source>
</evidence>
<dbReference type="GO" id="GO:0006046">
    <property type="term" value="P:N-acetylglucosamine catabolic process"/>
    <property type="evidence" value="ECO:0007669"/>
    <property type="project" value="TreeGrafter"/>
</dbReference>
<dbReference type="Proteomes" id="UP000199093">
    <property type="component" value="Unassembled WGS sequence"/>
</dbReference>
<dbReference type="InterPro" id="IPR032466">
    <property type="entry name" value="Metal_Hydrolase"/>
</dbReference>
<evidence type="ECO:0000256" key="8">
    <source>
        <dbReference type="PIRSR" id="PIRSR038994-3"/>
    </source>
</evidence>
<feature type="binding site" evidence="7">
    <location>
        <begin position="211"/>
        <end position="212"/>
    </location>
    <ligand>
        <name>substrate</name>
    </ligand>
</feature>
<keyword evidence="11" id="KW-1185">Reference proteome</keyword>
<evidence type="ECO:0000313" key="10">
    <source>
        <dbReference type="EMBL" id="SDI55754.1"/>
    </source>
</evidence>
<dbReference type="SUPFAM" id="SSF51556">
    <property type="entry name" value="Metallo-dependent hydrolases"/>
    <property type="match status" value="1"/>
</dbReference>
<evidence type="ECO:0000256" key="5">
    <source>
        <dbReference type="PIRNR" id="PIRNR038994"/>
    </source>
</evidence>
<evidence type="ECO:0000259" key="9">
    <source>
        <dbReference type="Pfam" id="PF01979"/>
    </source>
</evidence>
<comment type="similarity">
    <text evidence="1 5">Belongs to the metallo-dependent hydrolases superfamily. NagA family.</text>
</comment>
<dbReference type="EMBL" id="FNEJ01000006">
    <property type="protein sequence ID" value="SDI55754.1"/>
    <property type="molecule type" value="Genomic_DNA"/>
</dbReference>
<gene>
    <name evidence="10" type="ORF">SAMN04487993_1006196</name>
</gene>
<feature type="active site" description="Proton donor/acceptor" evidence="6">
    <location>
        <position position="266"/>
    </location>
</feature>
<feature type="binding site" evidence="7">
    <location>
        <position position="242"/>
    </location>
    <ligand>
        <name>substrate</name>
    </ligand>
</feature>
<dbReference type="InterPro" id="IPR006680">
    <property type="entry name" value="Amidohydro-rel"/>
</dbReference>
<dbReference type="Gene3D" id="3.20.20.140">
    <property type="entry name" value="Metal-dependent hydrolases"/>
    <property type="match status" value="1"/>
</dbReference>
<evidence type="ECO:0000256" key="4">
    <source>
        <dbReference type="ARBA" id="ARBA00023277"/>
    </source>
</evidence>
<feature type="domain" description="Amidohydrolase-related" evidence="9">
    <location>
        <begin position="48"/>
        <end position="339"/>
    </location>
</feature>
<dbReference type="STRING" id="555512.SAMN04487993_1006196"/>
<dbReference type="AlphaFoldDB" id="A0A1G8LJ76"/>
<feature type="binding site" evidence="7">
    <location>
        <begin position="298"/>
        <end position="300"/>
    </location>
    <ligand>
        <name>substrate</name>
    </ligand>
</feature>
<reference evidence="10 11" key="1">
    <citation type="submission" date="2016-10" db="EMBL/GenBank/DDBJ databases">
        <authorList>
            <person name="de Groot N.N."/>
        </authorList>
    </citation>
    <scope>NUCLEOTIDE SEQUENCE [LARGE SCALE GENOMIC DNA]</scope>
    <source>
        <strain evidence="10 11">DSM 26424</strain>
    </source>
</reference>
<dbReference type="PANTHER" id="PTHR11113:SF14">
    <property type="entry name" value="N-ACETYLGLUCOSAMINE-6-PHOSPHATE DEACETYLASE"/>
    <property type="match status" value="1"/>
</dbReference>
<evidence type="ECO:0000256" key="7">
    <source>
        <dbReference type="PIRSR" id="PIRSR038994-2"/>
    </source>
</evidence>
<accession>A0A1G8LJ76</accession>
<feature type="binding site" evidence="8">
    <location>
        <position position="208"/>
    </location>
    <ligand>
        <name>Zn(2+)</name>
        <dbReference type="ChEBI" id="CHEBI:29105"/>
    </ligand>
</feature>
<evidence type="ECO:0000256" key="2">
    <source>
        <dbReference type="ARBA" id="ARBA00022723"/>
    </source>
</evidence>
<protein>
    <submittedName>
        <fullName evidence="10">N-acetylglucosamine-6-phosphate deacetylase</fullName>
    </submittedName>
</protein>
<dbReference type="GO" id="GO:0046872">
    <property type="term" value="F:metal ion binding"/>
    <property type="evidence" value="ECO:0007669"/>
    <property type="project" value="UniProtKB-KW"/>
</dbReference>
<name>A0A1G8LJ76_9RHOB</name>
<keyword evidence="4 5" id="KW-0119">Carbohydrate metabolism</keyword>
<proteinExistence type="inferred from homology"/>
<comment type="cofactor">
    <cofactor evidence="8">
        <name>a divalent metal cation</name>
        <dbReference type="ChEBI" id="CHEBI:60240"/>
    </cofactor>
    <text evidence="8">Binds 1 divalent metal cation per subunit.</text>
</comment>
<organism evidence="10 11">
    <name type="scientific">Salipiger marinus</name>
    <dbReference type="NCBI Taxonomy" id="555512"/>
    <lineage>
        <taxon>Bacteria</taxon>
        <taxon>Pseudomonadati</taxon>
        <taxon>Pseudomonadota</taxon>
        <taxon>Alphaproteobacteria</taxon>
        <taxon>Rhodobacterales</taxon>
        <taxon>Roseobacteraceae</taxon>
        <taxon>Salipiger</taxon>
    </lineage>
</organism>
<keyword evidence="3 5" id="KW-0378">Hydrolase</keyword>
<dbReference type="InterPro" id="IPR011059">
    <property type="entry name" value="Metal-dep_hydrolase_composite"/>
</dbReference>
<keyword evidence="2 8" id="KW-0479">Metal-binding</keyword>
<feature type="binding site" evidence="7">
    <location>
        <position position="132"/>
    </location>
    <ligand>
        <name>substrate</name>
    </ligand>
</feature>
<dbReference type="Pfam" id="PF01979">
    <property type="entry name" value="Amidohydro_1"/>
    <property type="match status" value="1"/>
</dbReference>
<sequence>MLIAADLVWTGDRFERGLGVETAGSHLRALRPLAPGETPDRHAALIGPALSDLQVNGSGGVMLNSDPTPEAIAHIVATQRARGTGWVMPTLITCEPERMRRAAKAAANAWGLPGFLGLHLEGPHLNPDRRGTHSAGPMGPLSDTTRAVVRDLRAQGIPVMVTLAPEIAGPEAVRDLADMGAVVSGGHSAATAEQTRAALAAGMSCFTHLYNAMPPMTSRGPGILGAAINSDAYAGIIADGHHVSWEMVALALRARPLPDRMFLVSDAMATIGGPDQFELYGEIIRLRDGALVNAAGALAGAHVDLVTSLRNMVTHVGVPLPEAYAMAALVPRDVMGLPRPGLREGQPLAEVLALDAALERLPLE</sequence>